<reference evidence="2 3" key="1">
    <citation type="journal article" date="2018" name="Nat. Ecol. Evol.">
        <title>Pezizomycetes genomes reveal the molecular basis of ectomycorrhizal truffle lifestyle.</title>
        <authorList>
            <person name="Murat C."/>
            <person name="Payen T."/>
            <person name="Noel B."/>
            <person name="Kuo A."/>
            <person name="Morin E."/>
            <person name="Chen J."/>
            <person name="Kohler A."/>
            <person name="Krizsan K."/>
            <person name="Balestrini R."/>
            <person name="Da Silva C."/>
            <person name="Montanini B."/>
            <person name="Hainaut M."/>
            <person name="Levati E."/>
            <person name="Barry K.W."/>
            <person name="Belfiori B."/>
            <person name="Cichocki N."/>
            <person name="Clum A."/>
            <person name="Dockter R.B."/>
            <person name="Fauchery L."/>
            <person name="Guy J."/>
            <person name="Iotti M."/>
            <person name="Le Tacon F."/>
            <person name="Lindquist E.A."/>
            <person name="Lipzen A."/>
            <person name="Malagnac F."/>
            <person name="Mello A."/>
            <person name="Molinier V."/>
            <person name="Miyauchi S."/>
            <person name="Poulain J."/>
            <person name="Riccioni C."/>
            <person name="Rubini A."/>
            <person name="Sitrit Y."/>
            <person name="Splivallo R."/>
            <person name="Traeger S."/>
            <person name="Wang M."/>
            <person name="Zifcakova L."/>
            <person name="Wipf D."/>
            <person name="Zambonelli A."/>
            <person name="Paolocci F."/>
            <person name="Nowrousian M."/>
            <person name="Ottonello S."/>
            <person name="Baldrian P."/>
            <person name="Spatafora J.W."/>
            <person name="Henrissat B."/>
            <person name="Nagy L.G."/>
            <person name="Aury J.M."/>
            <person name="Wincker P."/>
            <person name="Grigoriev I.V."/>
            <person name="Bonfante P."/>
            <person name="Martin F.M."/>
        </authorList>
    </citation>
    <scope>NUCLEOTIDE SEQUENCE [LARGE SCALE GENOMIC DNA]</scope>
    <source>
        <strain evidence="2 3">RN42</strain>
    </source>
</reference>
<dbReference type="Proteomes" id="UP000275078">
    <property type="component" value="Unassembled WGS sequence"/>
</dbReference>
<evidence type="ECO:0000313" key="3">
    <source>
        <dbReference type="Proteomes" id="UP000275078"/>
    </source>
</evidence>
<organism evidence="2 3">
    <name type="scientific">Ascobolus immersus RN42</name>
    <dbReference type="NCBI Taxonomy" id="1160509"/>
    <lineage>
        <taxon>Eukaryota</taxon>
        <taxon>Fungi</taxon>
        <taxon>Dikarya</taxon>
        <taxon>Ascomycota</taxon>
        <taxon>Pezizomycotina</taxon>
        <taxon>Pezizomycetes</taxon>
        <taxon>Pezizales</taxon>
        <taxon>Ascobolaceae</taxon>
        <taxon>Ascobolus</taxon>
    </lineage>
</organism>
<protein>
    <submittedName>
        <fullName evidence="2">Uncharacterized protein</fullName>
    </submittedName>
</protein>
<dbReference type="EMBL" id="ML119736">
    <property type="protein sequence ID" value="RPA76825.1"/>
    <property type="molecule type" value="Genomic_DNA"/>
</dbReference>
<name>A0A3N4HSK9_ASCIM</name>
<evidence type="ECO:0000313" key="2">
    <source>
        <dbReference type="EMBL" id="RPA76825.1"/>
    </source>
</evidence>
<feature type="region of interest" description="Disordered" evidence="1">
    <location>
        <begin position="970"/>
        <end position="1003"/>
    </location>
</feature>
<sequence length="1003" mass="109979">MPLSAWLCSRGACLAAMLPGFPHANHPARTPQPLTSSIFYDIRGAAKDSSEEPSEEEDFLPLSTRRNAKANPSFYNKVLSPLPPSTNHHLQDLHHHLPDVVDQSVIDTISSCVQHLTTSDISDDSGDMVSFSETQFSDLLAAVKTALVPDKAARTTVPFKEAHVGILLPGMPLDAQHPPGRSCMVAGQRYYRSTRLYMSEIKSQKEAVDPAELARSLPSKLEGLARTWWCDILTTDDHNKMLKDSTCDFWTSKLLAQFERDDEDFLATLYENKFTATRLRAGQDISNWLMECSSIITKPGIPVERRIKTLYCCFDAHLKNEFGPPVDGMTMNAYMGSIQSRAHVYRQKLLQREQEARSAQARTIQDIITVFRQAQQQPCMQPLQVGQQTQTASTQMVPPAQTMSAMLQVTVAVNSGMDRTGQPFLGRPCRHCGGAHMDNACPQCQGASARPCRFCSGPHMDHACPQHPLAFKNCSNYGGPHYLLVCPSKPDTSQSSAPAFSKMTVGQPSTTSASAVQSTAFVTLPQDTANLCDTCQGQFPSHQGLYTHAILSGHQIDATGEESQVVMVADFLPDYSSASTNYSFSYMEDPMQVGMAFMEPEEAFSDEPISSLTPNSTPFFPNGMATRALSLDTSEPTSLSFSQGSAYLTPVPSVPVPGWESVSDLALTAPVLPPSLSALNHPFYFSEDVAQLTPKLSNPIVILSSYSRYNVLGASVGSFSLMCFPTTPSFQMMQLIFYIPGDLRIVDGVPIDDRGKYAAFIRYFLVVPQLIFDMIIGTDTQIATGIEIDFHHMALRIHDWEGLTTALRVIPKKQAKVRWRVDSTMKVTTIPPLATMLLPVFYKPLPPGVHLEFVPLLGCPRTRALAQTGGFHCAFVNHTTYGILYSNNMASPVDILANLRLGIIQQLQSQTVSQLHKVQSSHFSEDFIHMTSLTTVATMPEAPVPAALFLPFEQALCIAAVGEVPGRLAKTVSSSSCDEPPSQVPTGEHPPPLPEEPSTLTDY</sequence>
<dbReference type="AlphaFoldDB" id="A0A3N4HSK9"/>
<proteinExistence type="predicted"/>
<keyword evidence="3" id="KW-1185">Reference proteome</keyword>
<accession>A0A3N4HSK9</accession>
<gene>
    <name evidence="2" type="ORF">BJ508DRAFT_310678</name>
</gene>
<evidence type="ECO:0000256" key="1">
    <source>
        <dbReference type="SAM" id="MobiDB-lite"/>
    </source>
</evidence>
<dbReference type="STRING" id="1160509.A0A3N4HSK9"/>